<keyword evidence="2" id="KW-1185">Reference proteome</keyword>
<dbReference type="AlphaFoldDB" id="A0A9X4S781"/>
<dbReference type="EMBL" id="AOGK01000001">
    <property type="protein sequence ID" value="MDG5973730.1"/>
    <property type="molecule type" value="Genomic_DNA"/>
</dbReference>
<sequence length="74" mass="7641">MTSCALVFTGMALANSCPAEMKAIDAKLATKPALAAADQEKVMTLRADGERLHKAGDHGASMKALGEAKKILGL</sequence>
<name>A0A9X4S781_9BURK</name>
<gene>
    <name evidence="1" type="ORF">H010_00615</name>
</gene>
<protein>
    <submittedName>
        <fullName evidence="1">Uncharacterized protein</fullName>
    </submittedName>
</protein>
<evidence type="ECO:0000313" key="1">
    <source>
        <dbReference type="EMBL" id="MDG5973730.1"/>
    </source>
</evidence>
<dbReference type="Proteomes" id="UP001152876">
    <property type="component" value="Unassembled WGS sequence"/>
</dbReference>
<organism evidence="1 2">
    <name type="scientific">Hydrogenophaga taeniospiralis CCUG 15921</name>
    <dbReference type="NCBI Taxonomy" id="1281780"/>
    <lineage>
        <taxon>Bacteria</taxon>
        <taxon>Pseudomonadati</taxon>
        <taxon>Pseudomonadota</taxon>
        <taxon>Betaproteobacteria</taxon>
        <taxon>Burkholderiales</taxon>
        <taxon>Comamonadaceae</taxon>
        <taxon>Hydrogenophaga</taxon>
    </lineage>
</organism>
<evidence type="ECO:0000313" key="2">
    <source>
        <dbReference type="Proteomes" id="UP001152876"/>
    </source>
</evidence>
<comment type="caution">
    <text evidence="1">The sequence shown here is derived from an EMBL/GenBank/DDBJ whole genome shotgun (WGS) entry which is preliminary data.</text>
</comment>
<reference evidence="1" key="1">
    <citation type="submission" date="2013-01" db="EMBL/GenBank/DDBJ databases">
        <title>Genome draft of Hydrogenophaga taeniospiralis 2K1.</title>
        <authorList>
            <person name="Gomila M."/>
            <person name="Lalucat J."/>
        </authorList>
    </citation>
    <scope>NUCLEOTIDE SEQUENCE</scope>
    <source>
        <strain evidence="1">CCUG 15921</strain>
    </source>
</reference>
<accession>A0A9X4S781</accession>
<proteinExistence type="predicted"/>